<keyword evidence="3 11" id="KW-0963">Cytoplasm</keyword>
<dbReference type="OrthoDB" id="9808002at2"/>
<protein>
    <recommendedName>
        <fullName evidence="11">Cysteine desulfurase IscS</fullName>
        <ecNumber evidence="11">2.8.1.7</ecNumber>
    </recommendedName>
</protein>
<evidence type="ECO:0000256" key="7">
    <source>
        <dbReference type="ARBA" id="ARBA00022898"/>
    </source>
</evidence>
<keyword evidence="4 11" id="KW-0808">Transferase</keyword>
<dbReference type="Pfam" id="PF00266">
    <property type="entry name" value="Aminotran_5"/>
    <property type="match status" value="1"/>
</dbReference>
<evidence type="ECO:0000313" key="14">
    <source>
        <dbReference type="EMBL" id="SHF01982.1"/>
    </source>
</evidence>
<dbReference type="InterPro" id="IPR017772">
    <property type="entry name" value="Cys_deSase_NifS_bac/arc"/>
</dbReference>
<evidence type="ECO:0000256" key="9">
    <source>
        <dbReference type="ARBA" id="ARBA00023014"/>
    </source>
</evidence>
<evidence type="ECO:0000256" key="3">
    <source>
        <dbReference type="ARBA" id="ARBA00022490"/>
    </source>
</evidence>
<dbReference type="AlphaFoldDB" id="A0A1M4Y915"/>
<dbReference type="RefSeq" id="WP_073164298.1">
    <property type="nucleotide sequence ID" value="NZ_FQUW01000013.1"/>
</dbReference>
<keyword evidence="8 11" id="KW-0408">Iron</keyword>
<keyword evidence="6 11" id="KW-0479">Metal-binding</keyword>
<comment type="cofactor">
    <cofactor evidence="1 11 12">
        <name>pyridoxal 5'-phosphate</name>
        <dbReference type="ChEBI" id="CHEBI:597326"/>
    </cofactor>
</comment>
<comment type="subunit">
    <text evidence="11">Homodimer. Forms a heterotetramer with IscU, interacts with other sulfur acceptors.</text>
</comment>
<feature type="binding site" evidence="11">
    <location>
        <position position="239"/>
    </location>
    <ligand>
        <name>pyridoxal 5'-phosphate</name>
        <dbReference type="ChEBI" id="CHEBI:597326"/>
    </ligand>
</feature>
<evidence type="ECO:0000256" key="6">
    <source>
        <dbReference type="ARBA" id="ARBA00022723"/>
    </source>
</evidence>
<accession>A0A1M4Y915</accession>
<dbReference type="GO" id="GO:0030170">
    <property type="term" value="F:pyridoxal phosphate binding"/>
    <property type="evidence" value="ECO:0007669"/>
    <property type="project" value="UniProtKB-UniRule"/>
</dbReference>
<dbReference type="InterPro" id="IPR015421">
    <property type="entry name" value="PyrdxlP-dep_Trfase_major"/>
</dbReference>
<name>A0A1M4Y915_9FIRM</name>
<feature type="domain" description="Aminotransferase class V" evidence="13">
    <location>
        <begin position="5"/>
        <end position="368"/>
    </location>
</feature>
<dbReference type="FunFam" id="3.40.640.10:FF:000003">
    <property type="entry name" value="Cysteine desulfurase IscS"/>
    <property type="match status" value="1"/>
</dbReference>
<keyword evidence="7 11" id="KW-0663">Pyridoxal phosphate</keyword>
<dbReference type="HAMAP" id="MF_00331">
    <property type="entry name" value="Cys_desulf_IscS"/>
    <property type="match status" value="1"/>
</dbReference>
<dbReference type="InterPro" id="IPR010240">
    <property type="entry name" value="Cys_deSase_IscS"/>
</dbReference>
<feature type="binding site" evidence="11">
    <location>
        <position position="180"/>
    </location>
    <ligand>
        <name>pyridoxal 5'-phosphate</name>
        <dbReference type="ChEBI" id="CHEBI:597326"/>
    </ligand>
</feature>
<dbReference type="Gene3D" id="3.40.640.10">
    <property type="entry name" value="Type I PLP-dependent aspartate aminotransferase-like (Major domain)"/>
    <property type="match status" value="1"/>
</dbReference>
<feature type="binding site" evidence="11">
    <location>
        <begin position="72"/>
        <end position="73"/>
    </location>
    <ligand>
        <name>pyridoxal 5'-phosphate</name>
        <dbReference type="ChEBI" id="CHEBI:597326"/>
    </ligand>
</feature>
<gene>
    <name evidence="11" type="primary">iscS</name>
    <name evidence="14" type="ORF">SAMN02745218_01281</name>
</gene>
<dbReference type="GO" id="GO:0051537">
    <property type="term" value="F:2 iron, 2 sulfur cluster binding"/>
    <property type="evidence" value="ECO:0007669"/>
    <property type="project" value="UniProtKB-UniRule"/>
</dbReference>
<dbReference type="PANTHER" id="PTHR11601">
    <property type="entry name" value="CYSTEINE DESULFURYLASE FAMILY MEMBER"/>
    <property type="match status" value="1"/>
</dbReference>
<dbReference type="PANTHER" id="PTHR11601:SF34">
    <property type="entry name" value="CYSTEINE DESULFURASE"/>
    <property type="match status" value="1"/>
</dbReference>
<keyword evidence="5 11" id="KW-0001">2Fe-2S</keyword>
<dbReference type="GO" id="GO:0044571">
    <property type="term" value="P:[2Fe-2S] cluster assembly"/>
    <property type="evidence" value="ECO:0007669"/>
    <property type="project" value="UniProtKB-UniRule"/>
</dbReference>
<comment type="function">
    <text evidence="11">Master enzyme that delivers sulfur to a number of partners involved in Fe-S cluster assembly, tRNA modification or cofactor biosynthesis. Catalyzes the removal of elemental sulfur atoms from cysteine to produce alanine. Functions as a sulfur delivery protein for Fe-S cluster synthesis onto IscU, an Fe-S scaffold assembly protein, as well as other S acceptor proteins.</text>
</comment>
<dbReference type="PIRSF" id="PIRSF005572">
    <property type="entry name" value="NifS"/>
    <property type="match status" value="1"/>
</dbReference>
<evidence type="ECO:0000256" key="12">
    <source>
        <dbReference type="RuleBase" id="RU004504"/>
    </source>
</evidence>
<evidence type="ECO:0000256" key="5">
    <source>
        <dbReference type="ARBA" id="ARBA00022714"/>
    </source>
</evidence>
<comment type="catalytic activity">
    <reaction evidence="10 11">
        <text>(sulfur carrier)-H + L-cysteine = (sulfur carrier)-SH + L-alanine</text>
        <dbReference type="Rhea" id="RHEA:43892"/>
        <dbReference type="Rhea" id="RHEA-COMP:14737"/>
        <dbReference type="Rhea" id="RHEA-COMP:14739"/>
        <dbReference type="ChEBI" id="CHEBI:29917"/>
        <dbReference type="ChEBI" id="CHEBI:35235"/>
        <dbReference type="ChEBI" id="CHEBI:57972"/>
        <dbReference type="ChEBI" id="CHEBI:64428"/>
        <dbReference type="EC" id="2.8.1.7"/>
    </reaction>
</comment>
<dbReference type="Proteomes" id="UP000184196">
    <property type="component" value="Unassembled WGS sequence"/>
</dbReference>
<dbReference type="PROSITE" id="PS00595">
    <property type="entry name" value="AA_TRANSFER_CLASS_5"/>
    <property type="match status" value="1"/>
</dbReference>
<evidence type="ECO:0000256" key="1">
    <source>
        <dbReference type="ARBA" id="ARBA00001933"/>
    </source>
</evidence>
<comment type="subcellular location">
    <subcellularLocation>
        <location evidence="11">Cytoplasm</location>
    </subcellularLocation>
</comment>
<dbReference type="EC" id="2.8.1.7" evidence="11"/>
<dbReference type="GO" id="GO:1990221">
    <property type="term" value="C:L-cysteine desulfurase complex"/>
    <property type="evidence" value="ECO:0007669"/>
    <property type="project" value="UniProtKB-ARBA"/>
</dbReference>
<dbReference type="NCBIfam" id="TIGR03402">
    <property type="entry name" value="FeS_nifS"/>
    <property type="match status" value="1"/>
</dbReference>
<dbReference type="Gene3D" id="1.10.260.50">
    <property type="match status" value="1"/>
</dbReference>
<dbReference type="EMBL" id="FQUW01000013">
    <property type="protein sequence ID" value="SHF01982.1"/>
    <property type="molecule type" value="Genomic_DNA"/>
</dbReference>
<dbReference type="NCBIfam" id="NF002806">
    <property type="entry name" value="PRK02948.1"/>
    <property type="match status" value="1"/>
</dbReference>
<keyword evidence="15" id="KW-1185">Reference proteome</keyword>
<evidence type="ECO:0000259" key="13">
    <source>
        <dbReference type="Pfam" id="PF00266"/>
    </source>
</evidence>
<sequence>MTRRVYFDHSATTPVHPEVVEEMYRFLKDNFGNPTSLHYFGQKARKAVEEAREKVAAAIGASPAEIVFTSGGTEADNMAIHGVAYTNRNRGNHIITSAVEHHAVLNTVKALGKQGFTVTILPVDQYGMVSVEDVAAAITDKTILITIMHANNEVGTIMPIAEIGRLAREKGILFHTDAVQSFGKIPVNVDELNVDLLSISGHKIYGPKGIGALYIRKGARWRQTLFHGGAQERLRRAGTENTPGIIGLGKAAELAMANMEKEAAYLTRLRDRLIREVTEKIDHVRLTGHPTKRLPNHASFCFEFIEGESMLLSLDLQGIAASSGSACTSGSLEPSHVLLAMGIPHEVAHGSIRITLGRDNTEEDIDYFLEVMPPIVERLRAMSPLDQETEFALSDRCNGCRASHSCHV</sequence>
<comment type="similarity">
    <text evidence="2 11">Belongs to the class-V pyridoxal-phosphate-dependent aminotransferase family. NifS/IscS subfamily.</text>
</comment>
<dbReference type="InterPro" id="IPR020578">
    <property type="entry name" value="Aminotrans_V_PyrdxlP_BS"/>
</dbReference>
<dbReference type="InterPro" id="IPR016454">
    <property type="entry name" value="Cysteine_dSase"/>
</dbReference>
<evidence type="ECO:0000256" key="10">
    <source>
        <dbReference type="ARBA" id="ARBA00050776"/>
    </source>
</evidence>
<proteinExistence type="inferred from homology"/>
<dbReference type="InterPro" id="IPR015422">
    <property type="entry name" value="PyrdxlP-dep_Trfase_small"/>
</dbReference>
<dbReference type="GO" id="GO:0031071">
    <property type="term" value="F:cysteine desulfurase activity"/>
    <property type="evidence" value="ECO:0007669"/>
    <property type="project" value="UniProtKB-UniRule"/>
</dbReference>
<evidence type="ECO:0000313" key="15">
    <source>
        <dbReference type="Proteomes" id="UP000184196"/>
    </source>
</evidence>
<evidence type="ECO:0000256" key="2">
    <source>
        <dbReference type="ARBA" id="ARBA00006490"/>
    </source>
</evidence>
<feature type="active site" description="Cysteine persulfide intermediate" evidence="11">
    <location>
        <position position="327"/>
    </location>
</feature>
<feature type="modified residue" description="N6-(pyridoxal phosphate)lysine" evidence="11">
    <location>
        <position position="203"/>
    </location>
</feature>
<dbReference type="InterPro" id="IPR015424">
    <property type="entry name" value="PyrdxlP-dep_Trfase"/>
</dbReference>
<keyword evidence="9 11" id="KW-0411">Iron-sulfur</keyword>
<evidence type="ECO:0000256" key="8">
    <source>
        <dbReference type="ARBA" id="ARBA00023004"/>
    </source>
</evidence>
<evidence type="ECO:0000256" key="4">
    <source>
        <dbReference type="ARBA" id="ARBA00022679"/>
    </source>
</evidence>
<dbReference type="SUPFAM" id="SSF53383">
    <property type="entry name" value="PLP-dependent transferases"/>
    <property type="match status" value="1"/>
</dbReference>
<evidence type="ECO:0000256" key="11">
    <source>
        <dbReference type="HAMAP-Rule" id="MF_00331"/>
    </source>
</evidence>
<dbReference type="InterPro" id="IPR000192">
    <property type="entry name" value="Aminotrans_V_dom"/>
</dbReference>
<organism evidence="14 15">
    <name type="scientific">Desulfofundulus australicus DSM 11792</name>
    <dbReference type="NCBI Taxonomy" id="1121425"/>
    <lineage>
        <taxon>Bacteria</taxon>
        <taxon>Bacillati</taxon>
        <taxon>Bacillota</taxon>
        <taxon>Clostridia</taxon>
        <taxon>Eubacteriales</taxon>
        <taxon>Peptococcaceae</taxon>
        <taxon>Desulfofundulus</taxon>
    </lineage>
</organism>
<dbReference type="GO" id="GO:0006520">
    <property type="term" value="P:amino acid metabolic process"/>
    <property type="evidence" value="ECO:0007669"/>
    <property type="project" value="InterPro"/>
</dbReference>
<feature type="binding site" description="via persulfide group" evidence="11">
    <location>
        <position position="327"/>
    </location>
    <ligand>
        <name>[2Fe-2S] cluster</name>
        <dbReference type="ChEBI" id="CHEBI:190135"/>
        <note>ligand shared with IscU</note>
    </ligand>
</feature>
<dbReference type="UniPathway" id="UPA00266"/>
<dbReference type="Gene3D" id="3.90.1150.10">
    <property type="entry name" value="Aspartate Aminotransferase, domain 1"/>
    <property type="match status" value="1"/>
</dbReference>
<reference evidence="15" key="1">
    <citation type="submission" date="2016-11" db="EMBL/GenBank/DDBJ databases">
        <authorList>
            <person name="Varghese N."/>
            <person name="Submissions S."/>
        </authorList>
    </citation>
    <scope>NUCLEOTIDE SEQUENCE [LARGE SCALE GENOMIC DNA]</scope>
    <source>
        <strain evidence="15">DSM 11792</strain>
    </source>
</reference>
<comment type="pathway">
    <text evidence="11">Cofactor biosynthesis; iron-sulfur cluster biosynthesis.</text>
</comment>
<dbReference type="GO" id="GO:0046872">
    <property type="term" value="F:metal ion binding"/>
    <property type="evidence" value="ECO:0007669"/>
    <property type="project" value="UniProtKB-KW"/>
</dbReference>
<feature type="binding site" evidence="11">
    <location>
        <begin position="200"/>
        <end position="202"/>
    </location>
    <ligand>
        <name>pyridoxal 5'-phosphate</name>
        <dbReference type="ChEBI" id="CHEBI:597326"/>
    </ligand>
</feature>
<feature type="binding site" evidence="11">
    <location>
        <position position="152"/>
    </location>
    <ligand>
        <name>pyridoxal 5'-phosphate</name>
        <dbReference type="ChEBI" id="CHEBI:597326"/>
    </ligand>
</feature>